<dbReference type="Proteomes" id="UP000247810">
    <property type="component" value="Unassembled WGS sequence"/>
</dbReference>
<dbReference type="EMBL" id="KZ825975">
    <property type="protein sequence ID" value="PYH90649.1"/>
    <property type="molecule type" value="Genomic_DNA"/>
</dbReference>
<organism evidence="2 3">
    <name type="scientific">Aspergillus ellipticus CBS 707.79</name>
    <dbReference type="NCBI Taxonomy" id="1448320"/>
    <lineage>
        <taxon>Eukaryota</taxon>
        <taxon>Fungi</taxon>
        <taxon>Dikarya</taxon>
        <taxon>Ascomycota</taxon>
        <taxon>Pezizomycotina</taxon>
        <taxon>Eurotiomycetes</taxon>
        <taxon>Eurotiomycetidae</taxon>
        <taxon>Eurotiales</taxon>
        <taxon>Aspergillaceae</taxon>
        <taxon>Aspergillus</taxon>
        <taxon>Aspergillus subgen. Circumdati</taxon>
    </lineage>
</organism>
<accession>A0A319D0V6</accession>
<feature type="compositionally biased region" description="Polar residues" evidence="1">
    <location>
        <begin position="26"/>
        <end position="50"/>
    </location>
</feature>
<keyword evidence="3" id="KW-1185">Reference proteome</keyword>
<proteinExistence type="predicted"/>
<sequence length="248" mass="28697">MGTRQTRVSSVVISREGVSLCEADRTPSSLESMTSKKTQAKSPQDRTVNTPKGEISKRHETVDALKAEIARLQAEYTAFKAKTKEQDTPSKQHFSGASIMSWKHRSMKAAEYHALDGKENSKLDGHRVLLLIRPAGIQLKLVAESDRSHLIQPALVVVEHGEWKKEDDDKKWEAYFAQEGQISDVDTSISDRDKGEQRAEKMQQLRRDRDSREKEREEKEREERREIEEEIEEGRKKRGRSREKEEYY</sequence>
<gene>
    <name evidence="2" type="ORF">BO71DRAFT_433671</name>
</gene>
<reference evidence="2 3" key="1">
    <citation type="submission" date="2018-02" db="EMBL/GenBank/DDBJ databases">
        <title>The genomes of Aspergillus section Nigri reveals drivers in fungal speciation.</title>
        <authorList>
            <consortium name="DOE Joint Genome Institute"/>
            <person name="Vesth T.C."/>
            <person name="Nybo J."/>
            <person name="Theobald S."/>
            <person name="Brandl J."/>
            <person name="Frisvad J.C."/>
            <person name="Nielsen K.F."/>
            <person name="Lyhne E.K."/>
            <person name="Kogle M.E."/>
            <person name="Kuo A."/>
            <person name="Riley R."/>
            <person name="Clum A."/>
            <person name="Nolan M."/>
            <person name="Lipzen A."/>
            <person name="Salamov A."/>
            <person name="Henrissat B."/>
            <person name="Wiebenga A."/>
            <person name="De vries R.P."/>
            <person name="Grigoriev I.V."/>
            <person name="Mortensen U.H."/>
            <person name="Andersen M.R."/>
            <person name="Baker S.E."/>
        </authorList>
    </citation>
    <scope>NUCLEOTIDE SEQUENCE [LARGE SCALE GENOMIC DNA]</scope>
    <source>
        <strain evidence="2 3">CBS 707.79</strain>
    </source>
</reference>
<feature type="region of interest" description="Disordered" evidence="1">
    <location>
        <begin position="22"/>
        <end position="56"/>
    </location>
</feature>
<name>A0A319D0V6_9EURO</name>
<feature type="compositionally biased region" description="Basic and acidic residues" evidence="1">
    <location>
        <begin position="189"/>
        <end position="227"/>
    </location>
</feature>
<evidence type="ECO:0000256" key="1">
    <source>
        <dbReference type="SAM" id="MobiDB-lite"/>
    </source>
</evidence>
<dbReference type="AlphaFoldDB" id="A0A319D0V6"/>
<protein>
    <submittedName>
        <fullName evidence="2">Uncharacterized protein</fullName>
    </submittedName>
</protein>
<feature type="region of interest" description="Disordered" evidence="1">
    <location>
        <begin position="183"/>
        <end position="248"/>
    </location>
</feature>
<evidence type="ECO:0000313" key="3">
    <source>
        <dbReference type="Proteomes" id="UP000247810"/>
    </source>
</evidence>
<dbReference type="VEuPathDB" id="FungiDB:BO71DRAFT_433671"/>
<evidence type="ECO:0000313" key="2">
    <source>
        <dbReference type="EMBL" id="PYH90649.1"/>
    </source>
</evidence>